<organism evidence="3 4">
    <name type="scientific">Cinchona calisaya</name>
    <dbReference type="NCBI Taxonomy" id="153742"/>
    <lineage>
        <taxon>Eukaryota</taxon>
        <taxon>Viridiplantae</taxon>
        <taxon>Streptophyta</taxon>
        <taxon>Embryophyta</taxon>
        <taxon>Tracheophyta</taxon>
        <taxon>Spermatophyta</taxon>
        <taxon>Magnoliopsida</taxon>
        <taxon>eudicotyledons</taxon>
        <taxon>Gunneridae</taxon>
        <taxon>Pentapetalae</taxon>
        <taxon>asterids</taxon>
        <taxon>lamiids</taxon>
        <taxon>Gentianales</taxon>
        <taxon>Rubiaceae</taxon>
        <taxon>Cinchonoideae</taxon>
        <taxon>Cinchoneae</taxon>
        <taxon>Cinchona</taxon>
    </lineage>
</organism>
<feature type="region of interest" description="Disordered" evidence="1">
    <location>
        <begin position="1"/>
        <end position="23"/>
    </location>
</feature>
<comment type="caution">
    <text evidence="3">The sequence shown here is derived from an EMBL/GenBank/DDBJ whole genome shotgun (WGS) entry which is preliminary data.</text>
</comment>
<evidence type="ECO:0000256" key="1">
    <source>
        <dbReference type="SAM" id="MobiDB-lite"/>
    </source>
</evidence>
<reference evidence="3 4" key="1">
    <citation type="submission" date="2024-11" db="EMBL/GenBank/DDBJ databases">
        <title>A near-complete genome assembly of Cinchona calisaya.</title>
        <authorList>
            <person name="Lian D.C."/>
            <person name="Zhao X.W."/>
            <person name="Wei L."/>
        </authorList>
    </citation>
    <scope>NUCLEOTIDE SEQUENCE [LARGE SCALE GENOMIC DNA]</scope>
    <source>
        <tissue evidence="3">Nenye</tissue>
    </source>
</reference>
<feature type="compositionally biased region" description="Low complexity" evidence="1">
    <location>
        <begin position="13"/>
        <end position="23"/>
    </location>
</feature>
<dbReference type="InterPro" id="IPR007541">
    <property type="entry name" value="Uncharacterised_BSP"/>
</dbReference>
<accession>A0ABD2YT05</accession>
<gene>
    <name evidence="3" type="ORF">ACH5RR_028368</name>
</gene>
<evidence type="ECO:0000313" key="3">
    <source>
        <dbReference type="EMBL" id="KAL3508967.1"/>
    </source>
</evidence>
<evidence type="ECO:0000313" key="4">
    <source>
        <dbReference type="Proteomes" id="UP001630127"/>
    </source>
</evidence>
<keyword evidence="2" id="KW-1133">Transmembrane helix</keyword>
<evidence type="ECO:0000256" key="2">
    <source>
        <dbReference type="SAM" id="Phobius"/>
    </source>
</evidence>
<proteinExistence type="predicted"/>
<feature type="transmembrane region" description="Helical" evidence="2">
    <location>
        <begin position="58"/>
        <end position="75"/>
    </location>
</feature>
<sequence length="260" mass="29080">MEEKHQHLLQPLTPSTTTANGTATTDIPTASFAAFSDSPIPPLGAKNINKVHIANSDIIFRLALIISIGIVSIWANHEASKGFSISIINEAREKSLGKRFDLFYVSNDEASRLVLRTSKFVEDFLYPNNVIGSYTKKQVKQVILRLSGRNLTSPVIVESSQDHDHKIVIHISPSTLEGNDFSHAMFVAVQQGMSRIWLWDEGNLGSNSNLGLSDHRWRYELSGARAGHIRMLMMRIEEGAQRIIISLWIKCTIIFICILL</sequence>
<dbReference type="Proteomes" id="UP001630127">
    <property type="component" value="Unassembled WGS sequence"/>
</dbReference>
<dbReference type="AlphaFoldDB" id="A0ABD2YT05"/>
<protein>
    <submittedName>
        <fullName evidence="3">Uncharacterized protein</fullName>
    </submittedName>
</protein>
<dbReference type="EMBL" id="JBJUIK010000012">
    <property type="protein sequence ID" value="KAL3508967.1"/>
    <property type="molecule type" value="Genomic_DNA"/>
</dbReference>
<name>A0ABD2YT05_9GENT</name>
<keyword evidence="2" id="KW-0472">Membrane</keyword>
<dbReference type="PANTHER" id="PTHR33321">
    <property type="match status" value="1"/>
</dbReference>
<dbReference type="Pfam" id="PF04450">
    <property type="entry name" value="BSP"/>
    <property type="match status" value="1"/>
</dbReference>
<dbReference type="PANTHER" id="PTHR33321:SF3">
    <property type="entry name" value="OS05G0582000 PROTEIN"/>
    <property type="match status" value="1"/>
</dbReference>
<keyword evidence="4" id="KW-1185">Reference proteome</keyword>
<keyword evidence="2" id="KW-0812">Transmembrane</keyword>